<keyword evidence="3" id="KW-1185">Reference proteome</keyword>
<comment type="caution">
    <text evidence="2">The sequence shown here is derived from an EMBL/GenBank/DDBJ whole genome shotgun (WGS) entry which is preliminary data.</text>
</comment>
<name>A0A5B6TMH6_9BACT</name>
<gene>
    <name evidence="2" type="ORF">FOA19_07805</name>
</gene>
<evidence type="ECO:0000313" key="2">
    <source>
        <dbReference type="EMBL" id="KAA3440545.1"/>
    </source>
</evidence>
<evidence type="ECO:0008006" key="4">
    <source>
        <dbReference type="Google" id="ProtNLM"/>
    </source>
</evidence>
<protein>
    <recommendedName>
        <fullName evidence="4">SH3 domain-containing protein</fullName>
    </recommendedName>
</protein>
<evidence type="ECO:0000256" key="1">
    <source>
        <dbReference type="SAM" id="SignalP"/>
    </source>
</evidence>
<evidence type="ECO:0000313" key="3">
    <source>
        <dbReference type="Proteomes" id="UP000324133"/>
    </source>
</evidence>
<organism evidence="2 3">
    <name type="scientific">Rufibacter hautae</name>
    <dbReference type="NCBI Taxonomy" id="2595005"/>
    <lineage>
        <taxon>Bacteria</taxon>
        <taxon>Pseudomonadati</taxon>
        <taxon>Bacteroidota</taxon>
        <taxon>Cytophagia</taxon>
        <taxon>Cytophagales</taxon>
        <taxon>Hymenobacteraceae</taxon>
        <taxon>Rufibacter</taxon>
    </lineage>
</organism>
<dbReference type="Proteomes" id="UP000324133">
    <property type="component" value="Unassembled WGS sequence"/>
</dbReference>
<proteinExistence type="predicted"/>
<dbReference type="RefSeq" id="WP_149090176.1">
    <property type="nucleotide sequence ID" value="NZ_VKKY01000001.1"/>
</dbReference>
<reference evidence="2 3" key="1">
    <citation type="submission" date="2019-07" db="EMBL/GenBank/DDBJ databases">
        <title>Rufibacter sp. nov., isolated from lake sediment.</title>
        <authorList>
            <person name="Qu J.-H."/>
        </authorList>
    </citation>
    <scope>NUCLEOTIDE SEQUENCE [LARGE SCALE GENOMIC DNA]</scope>
    <source>
        <strain evidence="2 3">NBS58-1</strain>
    </source>
</reference>
<dbReference type="AlphaFoldDB" id="A0A5B6TMH6"/>
<dbReference type="EMBL" id="VKKY01000001">
    <property type="protein sequence ID" value="KAA3440545.1"/>
    <property type="molecule type" value="Genomic_DNA"/>
</dbReference>
<feature type="signal peptide" evidence="1">
    <location>
        <begin position="1"/>
        <end position="19"/>
    </location>
</feature>
<accession>A0A5B6TMH6</accession>
<feature type="chain" id="PRO_5022970649" description="SH3 domain-containing protein" evidence="1">
    <location>
        <begin position="20"/>
        <end position="222"/>
    </location>
</feature>
<keyword evidence="1" id="KW-0732">Signal</keyword>
<dbReference type="OrthoDB" id="7054664at2"/>
<sequence length="222" mass="25503">MKNLLVLILLLLSSVLAEAQVAIINDKDGFTNVRKQPNGQAEIIYRISSNEVFWYGTEEDNGEWITVYIPKNKFSFSSTQPDYLQGFIHKSRLLHLEKVRPYKGSDFSFEYVIAPFNLKNRIVDKQKDKWVTEIDGRPVWGTDGNFPKTQVKAVKVKIAGQLVSISKAFYEDIYECTNTFKIYQNGDTYFVYQWNSDGAGSYQIVWVFTKAGLKQRLVGSLI</sequence>